<keyword evidence="3" id="KW-1185">Reference proteome</keyword>
<comment type="caution">
    <text evidence="2">The sequence shown here is derived from an EMBL/GenBank/DDBJ whole genome shotgun (WGS) entry which is preliminary data.</text>
</comment>
<feature type="region of interest" description="Disordered" evidence="1">
    <location>
        <begin position="82"/>
        <end position="137"/>
    </location>
</feature>
<gene>
    <name evidence="2" type="ORF">V6N11_032787</name>
</gene>
<organism evidence="2 3">
    <name type="scientific">Hibiscus sabdariffa</name>
    <name type="common">roselle</name>
    <dbReference type="NCBI Taxonomy" id="183260"/>
    <lineage>
        <taxon>Eukaryota</taxon>
        <taxon>Viridiplantae</taxon>
        <taxon>Streptophyta</taxon>
        <taxon>Embryophyta</taxon>
        <taxon>Tracheophyta</taxon>
        <taxon>Spermatophyta</taxon>
        <taxon>Magnoliopsida</taxon>
        <taxon>eudicotyledons</taxon>
        <taxon>Gunneridae</taxon>
        <taxon>Pentapetalae</taxon>
        <taxon>rosids</taxon>
        <taxon>malvids</taxon>
        <taxon>Malvales</taxon>
        <taxon>Malvaceae</taxon>
        <taxon>Malvoideae</taxon>
        <taxon>Hibiscus</taxon>
    </lineage>
</organism>
<feature type="compositionally biased region" description="Basic and acidic residues" evidence="1">
    <location>
        <begin position="102"/>
        <end position="113"/>
    </location>
</feature>
<proteinExistence type="predicted"/>
<reference evidence="2 3" key="1">
    <citation type="journal article" date="2024" name="G3 (Bethesda)">
        <title>Genome assembly of Hibiscus sabdariffa L. provides insights into metabolisms of medicinal natural products.</title>
        <authorList>
            <person name="Kim T."/>
        </authorList>
    </citation>
    <scope>NUCLEOTIDE SEQUENCE [LARGE SCALE GENOMIC DNA]</scope>
    <source>
        <strain evidence="2">TK-2024</strain>
        <tissue evidence="2">Old leaves</tissue>
    </source>
</reference>
<protein>
    <submittedName>
        <fullName evidence="2">Uncharacterized protein</fullName>
    </submittedName>
</protein>
<name>A0ABR2T1Q8_9ROSI</name>
<sequence>MNSPLCTFSCLLPHQPPLPPCLYITGFQHNDFNNIAKTSTTFFSYKSKFRTDPLRVVQLQAKPYFPMAVFTSFLTACFSGSSSTKVASEGDDSPRLSTEVKAGNDVKSKESKAKSKRKKSHPIPVSYFAVGPNFSRL</sequence>
<dbReference type="EMBL" id="JBBPBN010000010">
    <property type="protein sequence ID" value="KAK9031405.1"/>
    <property type="molecule type" value="Genomic_DNA"/>
</dbReference>
<accession>A0ABR2T1Q8</accession>
<evidence type="ECO:0000313" key="2">
    <source>
        <dbReference type="EMBL" id="KAK9031405.1"/>
    </source>
</evidence>
<dbReference type="Proteomes" id="UP001396334">
    <property type="component" value="Unassembled WGS sequence"/>
</dbReference>
<evidence type="ECO:0000313" key="3">
    <source>
        <dbReference type="Proteomes" id="UP001396334"/>
    </source>
</evidence>
<evidence type="ECO:0000256" key="1">
    <source>
        <dbReference type="SAM" id="MobiDB-lite"/>
    </source>
</evidence>